<dbReference type="KEGG" id="mgot:MgSA37_02894"/>
<accession>A0A120MYB1</accession>
<gene>
    <name evidence="1" type="ORF">MgSA37_02894</name>
</gene>
<dbReference type="Gene3D" id="3.40.710.10">
    <property type="entry name" value="DD-peptidase/beta-lactamase superfamily"/>
    <property type="match status" value="1"/>
</dbReference>
<dbReference type="InterPro" id="IPR012338">
    <property type="entry name" value="Beta-lactam/transpept-like"/>
</dbReference>
<keyword evidence="2" id="KW-1185">Reference proteome</keyword>
<dbReference type="PANTHER" id="PTHR43283:SF7">
    <property type="entry name" value="BETA-LACTAMASE-RELATED DOMAIN-CONTAINING PROTEIN"/>
    <property type="match status" value="1"/>
</dbReference>
<dbReference type="RefSeq" id="WP_096352761.1">
    <property type="nucleotide sequence ID" value="NZ_AP017313.1"/>
</dbReference>
<name>A0A120MYB1_9SPHI</name>
<dbReference type="PANTHER" id="PTHR43283">
    <property type="entry name" value="BETA-LACTAMASE-RELATED"/>
    <property type="match status" value="1"/>
</dbReference>
<sequence length="468" mass="53178">MKKFFIVALLIFTTSVLSAQKHYAVTYEQLKEYEGVYEYFNHAVIKIAASPVDTILYGIINQSSYALRPVDKDVVVNNLGQRTRFLRNSMHVITGYVTGKDSFKLITKNISFPQQMWYPRSPADLVNYHYKYTIPPALNDGLPTGDAAKAGLDTALLAAMMDKIVTAKYLNVHSVLIIKDGKLVFEEYFYNYGRDSLQEQRSATKSAISALTGIAIHQGYIKSVNERVLAYFPEYHLNNNSELKQKITVKDLLSNQSGLNYDEAYDKAVGNENTMSYTDDWVKYTLDLPMLDTPGTRGRYASGNPITMARIIEKATHMPLHDFALKNLYRPMGITNFKWNFTPDKRGAENYGEVFLRPRDMAKFGLLYLNNGVWDKQQLVPAEWVKESTSKQSVVQGVDYGYLWWLKYLDADGGVRYNSFAAQGNGGQKIYVFKQQQLVVVITGGNYNTQSPSNELVKKYILPAFNKH</sequence>
<evidence type="ECO:0000313" key="1">
    <source>
        <dbReference type="EMBL" id="BAU54716.1"/>
    </source>
</evidence>
<protein>
    <submittedName>
        <fullName evidence="1">Putative periplasmic esterase</fullName>
    </submittedName>
</protein>
<reference evidence="1 2" key="1">
    <citation type="submission" date="2015-12" db="EMBL/GenBank/DDBJ databases">
        <title>Genome sequence of Mucilaginibacter gotjawali.</title>
        <authorList>
            <person name="Lee J.S."/>
            <person name="Lee K.C."/>
            <person name="Kim K.K."/>
            <person name="Lee B.W."/>
        </authorList>
    </citation>
    <scope>NUCLEOTIDE SEQUENCE [LARGE SCALE GENOMIC DNA]</scope>
    <source>
        <strain evidence="1 2">SA3-7</strain>
    </source>
</reference>
<dbReference type="EMBL" id="AP017313">
    <property type="protein sequence ID" value="BAU54716.1"/>
    <property type="molecule type" value="Genomic_DNA"/>
</dbReference>
<dbReference type="InterPro" id="IPR050789">
    <property type="entry name" value="Diverse_Enzym_Activities"/>
</dbReference>
<dbReference type="OrthoDB" id="9773047at2"/>
<proteinExistence type="predicted"/>
<dbReference type="AlphaFoldDB" id="A0A120MYB1"/>
<dbReference type="SUPFAM" id="SSF56601">
    <property type="entry name" value="beta-lactamase/transpeptidase-like"/>
    <property type="match status" value="1"/>
</dbReference>
<evidence type="ECO:0000313" key="2">
    <source>
        <dbReference type="Proteomes" id="UP000218263"/>
    </source>
</evidence>
<organism evidence="1 2">
    <name type="scientific">Mucilaginibacter gotjawali</name>
    <dbReference type="NCBI Taxonomy" id="1550579"/>
    <lineage>
        <taxon>Bacteria</taxon>
        <taxon>Pseudomonadati</taxon>
        <taxon>Bacteroidota</taxon>
        <taxon>Sphingobacteriia</taxon>
        <taxon>Sphingobacteriales</taxon>
        <taxon>Sphingobacteriaceae</taxon>
        <taxon>Mucilaginibacter</taxon>
    </lineage>
</organism>
<dbReference type="InterPro" id="IPR001466">
    <property type="entry name" value="Beta-lactam-related"/>
</dbReference>
<dbReference type="Pfam" id="PF00144">
    <property type="entry name" value="Beta-lactamase"/>
    <property type="match status" value="1"/>
</dbReference>
<dbReference type="Proteomes" id="UP000218263">
    <property type="component" value="Chromosome"/>
</dbReference>